<reference evidence="1" key="1">
    <citation type="journal article" date="2020" name="bioRxiv">
        <title>Whole genome comparisons of ergot fungi reveals the divergence and evolution of species within the genus Claviceps are the result of varying mechanisms driving genome evolution and host range expansion.</title>
        <authorList>
            <person name="Wyka S.A."/>
            <person name="Mondo S.J."/>
            <person name="Liu M."/>
            <person name="Dettman J."/>
            <person name="Nalam V."/>
            <person name="Broders K.D."/>
        </authorList>
    </citation>
    <scope>NUCLEOTIDE SEQUENCE</scope>
    <source>
        <strain evidence="1">CCC 602</strain>
    </source>
</reference>
<keyword evidence="2" id="KW-1185">Reference proteome</keyword>
<comment type="caution">
    <text evidence="1">The sequence shown here is derived from an EMBL/GenBank/DDBJ whole genome shotgun (WGS) entry which is preliminary data.</text>
</comment>
<sequence>MSDECFSLRRSRSQQRMKQGFFGHDVEWVVCEVPGGYKNNNNNNNNNNRLAPPVEAVRVRLSLFVCCDGRIGSRREADGTRERETLIAVQRNTQ</sequence>
<evidence type="ECO:0000313" key="1">
    <source>
        <dbReference type="EMBL" id="KAG5985579.1"/>
    </source>
</evidence>
<dbReference type="AlphaFoldDB" id="A0A9P7N2T9"/>
<gene>
    <name evidence="1" type="ORF">E4U43_005979</name>
</gene>
<evidence type="ECO:0000313" key="2">
    <source>
        <dbReference type="Proteomes" id="UP000748025"/>
    </source>
</evidence>
<proteinExistence type="predicted"/>
<organism evidence="1 2">
    <name type="scientific">Claviceps pusilla</name>
    <dbReference type="NCBI Taxonomy" id="123648"/>
    <lineage>
        <taxon>Eukaryota</taxon>
        <taxon>Fungi</taxon>
        <taxon>Dikarya</taxon>
        <taxon>Ascomycota</taxon>
        <taxon>Pezizomycotina</taxon>
        <taxon>Sordariomycetes</taxon>
        <taxon>Hypocreomycetidae</taxon>
        <taxon>Hypocreales</taxon>
        <taxon>Clavicipitaceae</taxon>
        <taxon>Claviceps</taxon>
    </lineage>
</organism>
<accession>A0A9P7N2T9</accession>
<dbReference type="Proteomes" id="UP000748025">
    <property type="component" value="Unassembled WGS sequence"/>
</dbReference>
<protein>
    <submittedName>
        <fullName evidence="1">Uncharacterized protein</fullName>
    </submittedName>
</protein>
<feature type="non-terminal residue" evidence="1">
    <location>
        <position position="94"/>
    </location>
</feature>
<name>A0A9P7N2T9_9HYPO</name>
<dbReference type="EMBL" id="SRPW01004039">
    <property type="protein sequence ID" value="KAG5985579.1"/>
    <property type="molecule type" value="Genomic_DNA"/>
</dbReference>